<dbReference type="Pfam" id="PF05190">
    <property type="entry name" value="MutS_IV"/>
    <property type="match status" value="1"/>
</dbReference>
<dbReference type="InterPro" id="IPR036678">
    <property type="entry name" value="MutS_con_dom_sf"/>
</dbReference>
<dbReference type="SMART" id="SM00534">
    <property type="entry name" value="MUTSac"/>
    <property type="match status" value="1"/>
</dbReference>
<dbReference type="Pfam" id="PF01624">
    <property type="entry name" value="MutS_I"/>
    <property type="match status" value="1"/>
</dbReference>
<dbReference type="GO" id="GO:0032137">
    <property type="term" value="F:guanine/thymine mispair binding"/>
    <property type="evidence" value="ECO:0007669"/>
    <property type="project" value="EnsemblFungi"/>
</dbReference>
<protein>
    <recommendedName>
        <fullName evidence="6">DNA mismatch repair protein</fullName>
    </recommendedName>
</protein>
<dbReference type="GO" id="GO:0000400">
    <property type="term" value="F:four-way junction DNA binding"/>
    <property type="evidence" value="ECO:0007669"/>
    <property type="project" value="EnsemblFungi"/>
</dbReference>
<dbReference type="OMA" id="TPMMAQY"/>
<evidence type="ECO:0000256" key="4">
    <source>
        <dbReference type="ARBA" id="ARBA00022840"/>
    </source>
</evidence>
<dbReference type="NCBIfam" id="NF003810">
    <property type="entry name" value="PRK05399.1"/>
    <property type="match status" value="1"/>
</dbReference>
<dbReference type="PANTHER" id="PTHR11361">
    <property type="entry name" value="DNA MISMATCH REPAIR PROTEIN MUTS FAMILY MEMBER"/>
    <property type="match status" value="1"/>
</dbReference>
<dbReference type="PIRSF" id="PIRSF037677">
    <property type="entry name" value="DNA_mis_repair_Msh6"/>
    <property type="match status" value="1"/>
</dbReference>
<keyword evidence="2 6" id="KW-0547">Nucleotide-binding</keyword>
<dbReference type="SUPFAM" id="SSF53150">
    <property type="entry name" value="DNA repair protein MutS, domain II"/>
    <property type="match status" value="1"/>
</dbReference>
<dbReference type="InterPro" id="IPR016151">
    <property type="entry name" value="DNA_mismatch_repair_MutS_N"/>
</dbReference>
<evidence type="ECO:0000256" key="3">
    <source>
        <dbReference type="ARBA" id="ARBA00022763"/>
    </source>
</evidence>
<sequence length="1274" mass="141103">MAPTGKQLTPEQISRMEENKRKAQEKLKAAQKPASSPLVQKSITSFFTPGSRSSTPLASSSTIGSQSPITPLNTSPLVPSSGNFRQRALDSLDVDSDDDVVMSLVDEGVPVAAPSASGHSGTMSPMEEDEEPGTRSKKRSKVAEEDEEETTSRENSKSIGKRRRLVRQSEVKSGDTEGDNVEQVENDDTDENVPDKGSDYEGGDGSDSESIEDFIVSDDDEEALYSSQKRSKSTSSKRGKSSSASNRGASKIVAVDSITTNVRKGSGSSVDEFRIGSPSTSRAGATDVQKRGDGDRVQRFVSPVTKTKQSGIENPIAVEKSSSNYDFLSEDRICDADGRRPSDPDYDPRTVFVPPHLFSSKNGFTEFEKQYWEIKSKFFDTVTFFKKGKFYELYDKDADIAHQQFDLRLAKTDRAHMRMAGVPEAVVDDWIAQFLAKGYKVAKVDQVETMVGKRIASKNGQGPKSKADSIIKRELTQVLTSGTLTDPTLLTSDMATYCMSIKEFVQDDENCPTFGVVFVDCATAQFNLAHFSDDVTRSTLETLLTQVQPKEIIFEKGCVSSRTSRLVKNSCPGAGWIGLTSEAEFWDSDRALLEIETGNYFQVRAADFVTPLECEHDLSWPPALSASKDKIELLSAFGGLLHHLRTLKLDRELISQGKFSLYDPMRRAGTLLLDGQTLKNLEILQNKDDASSRGTLLERIQNCSTPFGKRLLRRWLCHPLRNIADIEARLDCVDDLSKVPGLVETIDAKLRKLPDMERLLSRVHSGSCRPKEFVSLLKGMQLTLNVFDDVQPHLELLSASRLIALCKESIPVDLAELLDSCAKSFDVAKAEAENIIKPSTEADEVYAGCESEVGKAEKKLRDYLREVRSDVKCNTINFRDMGKDRYLFELPRKFSSIPHSWELRSQTKDVHRYYTAGLRRLVEELEEAEEMLKEAEKGAKARLYIKFDESNSKWSKAVNAVAELDCLFSLFKTKSVFGEPVCRPSFVDSMESVVEFEDLRHPCLTVAPGESLIPNDTVLGGDNARMILLTGPNMGGKSTLLRQVCVGVILAQMGCYVPAKSCRLKPVDRIFTRIGANDNILAGHSTFFVELSETSKILKEATQDSLVILDELGRGTSTHDGYAVAYSVLHHLVASIGCLGLFTTHHAMLTEEYKDNPLVSRCFMSFQNDDEKREVTFLYKLAQGVSRKSYGMNVAAMAGVPREVVDKAEAIAQEFETQQGLQRARARAVDTNLPVAVQADFAFLLENINSHGPLSTDGLLKELVLRWKGLKHAV</sequence>
<feature type="compositionally biased region" description="Acidic residues" evidence="9">
    <location>
        <begin position="176"/>
        <end position="192"/>
    </location>
</feature>
<accession>A0A139A667</accession>
<feature type="region of interest" description="Disordered" evidence="9">
    <location>
        <begin position="1"/>
        <end position="83"/>
    </location>
</feature>
<keyword evidence="4 6" id="KW-0067">ATP-binding</keyword>
<organism evidence="11 12">
    <name type="scientific">Gonapodya prolifera (strain JEL478)</name>
    <name type="common">Monoblepharis prolifera</name>
    <dbReference type="NCBI Taxonomy" id="1344416"/>
    <lineage>
        <taxon>Eukaryota</taxon>
        <taxon>Fungi</taxon>
        <taxon>Fungi incertae sedis</taxon>
        <taxon>Chytridiomycota</taxon>
        <taxon>Chytridiomycota incertae sedis</taxon>
        <taxon>Monoblepharidomycetes</taxon>
        <taxon>Monoblepharidales</taxon>
        <taxon>Gonapodyaceae</taxon>
        <taxon>Gonapodya</taxon>
    </lineage>
</organism>
<dbReference type="GO" id="GO:0140664">
    <property type="term" value="F:ATP-dependent DNA damage sensor activity"/>
    <property type="evidence" value="ECO:0007669"/>
    <property type="project" value="InterPro"/>
</dbReference>
<evidence type="ECO:0000256" key="8">
    <source>
        <dbReference type="SAM" id="Coils"/>
    </source>
</evidence>
<comment type="function">
    <text evidence="6 7">Component of the post-replicative DNA mismatch repair system (MMR).</text>
</comment>
<evidence type="ECO:0000256" key="6">
    <source>
        <dbReference type="PIRNR" id="PIRNR037677"/>
    </source>
</evidence>
<dbReference type="Gene3D" id="1.10.1420.10">
    <property type="match status" value="2"/>
</dbReference>
<dbReference type="InterPro" id="IPR000432">
    <property type="entry name" value="DNA_mismatch_repair_MutS_C"/>
</dbReference>
<feature type="region of interest" description="Disordered" evidence="9">
    <location>
        <begin position="100"/>
        <end position="293"/>
    </location>
</feature>
<dbReference type="Pfam" id="PF05192">
    <property type="entry name" value="MutS_III"/>
    <property type="match status" value="1"/>
</dbReference>
<keyword evidence="8" id="KW-0175">Coiled coil</keyword>
<dbReference type="FunFam" id="1.10.1420.10:FF:000005">
    <property type="entry name" value="DNA mismatch repair protein"/>
    <property type="match status" value="1"/>
</dbReference>
<evidence type="ECO:0000259" key="10">
    <source>
        <dbReference type="PROSITE" id="PS00486"/>
    </source>
</evidence>
<dbReference type="GO" id="GO:0032138">
    <property type="term" value="F:single base insertion or deletion binding"/>
    <property type="evidence" value="ECO:0007669"/>
    <property type="project" value="EnsemblFungi"/>
</dbReference>
<dbReference type="Gene3D" id="3.40.50.300">
    <property type="entry name" value="P-loop containing nucleotide triphosphate hydrolases"/>
    <property type="match status" value="1"/>
</dbReference>
<dbReference type="PANTHER" id="PTHR11361:SF148">
    <property type="entry name" value="DNA MISMATCH REPAIR PROTEIN MSH6"/>
    <property type="match status" value="1"/>
</dbReference>
<dbReference type="GO" id="GO:0043111">
    <property type="term" value="P:replication fork arrest"/>
    <property type="evidence" value="ECO:0007669"/>
    <property type="project" value="EnsemblFungi"/>
</dbReference>
<dbReference type="SUPFAM" id="SSF55271">
    <property type="entry name" value="DNA repair protein MutS, domain I"/>
    <property type="match status" value="1"/>
</dbReference>
<feature type="compositionally biased region" description="Polar residues" evidence="9">
    <location>
        <begin position="1"/>
        <end position="12"/>
    </location>
</feature>
<dbReference type="InterPro" id="IPR007861">
    <property type="entry name" value="DNA_mismatch_repair_MutS_clamp"/>
</dbReference>
<evidence type="ECO:0000256" key="9">
    <source>
        <dbReference type="SAM" id="MobiDB-lite"/>
    </source>
</evidence>
<dbReference type="GO" id="GO:0000710">
    <property type="term" value="P:meiotic mismatch repair"/>
    <property type="evidence" value="ECO:0007669"/>
    <property type="project" value="EnsemblFungi"/>
</dbReference>
<dbReference type="InterPro" id="IPR036187">
    <property type="entry name" value="DNA_mismatch_repair_MutS_sf"/>
</dbReference>
<dbReference type="InterPro" id="IPR007696">
    <property type="entry name" value="DNA_mismatch_repair_MutS_core"/>
</dbReference>
<feature type="compositionally biased region" description="Low complexity" evidence="9">
    <location>
        <begin position="241"/>
        <end position="251"/>
    </location>
</feature>
<feature type="compositionally biased region" description="Polar residues" evidence="9">
    <location>
        <begin position="257"/>
        <end position="269"/>
    </location>
</feature>
<evidence type="ECO:0000313" key="12">
    <source>
        <dbReference type="Proteomes" id="UP000070544"/>
    </source>
</evidence>
<dbReference type="SUPFAM" id="SSF48334">
    <property type="entry name" value="DNA repair protein MutS, domain III"/>
    <property type="match status" value="1"/>
</dbReference>
<dbReference type="AlphaFoldDB" id="A0A139A667"/>
<evidence type="ECO:0000256" key="7">
    <source>
        <dbReference type="RuleBase" id="RU003756"/>
    </source>
</evidence>
<dbReference type="GO" id="GO:0036297">
    <property type="term" value="P:interstrand cross-link repair"/>
    <property type="evidence" value="ECO:0007669"/>
    <property type="project" value="EnsemblFungi"/>
</dbReference>
<dbReference type="EMBL" id="KQ965794">
    <property type="protein sequence ID" value="KXS11873.1"/>
    <property type="molecule type" value="Genomic_DNA"/>
</dbReference>
<keyword evidence="6 7" id="KW-0234">DNA repair</keyword>
<reference evidence="11 12" key="1">
    <citation type="journal article" date="2015" name="Genome Biol. Evol.">
        <title>Phylogenomic analyses indicate that early fungi evolved digesting cell walls of algal ancestors of land plants.</title>
        <authorList>
            <person name="Chang Y."/>
            <person name="Wang S."/>
            <person name="Sekimoto S."/>
            <person name="Aerts A.L."/>
            <person name="Choi C."/>
            <person name="Clum A."/>
            <person name="LaButti K.M."/>
            <person name="Lindquist E.A."/>
            <person name="Yee Ngan C."/>
            <person name="Ohm R.A."/>
            <person name="Salamov A.A."/>
            <person name="Grigoriev I.V."/>
            <person name="Spatafora J.W."/>
            <person name="Berbee M.L."/>
        </authorList>
    </citation>
    <scope>NUCLEOTIDE SEQUENCE [LARGE SCALE GENOMIC DNA]</scope>
    <source>
        <strain evidence="11 12">JEL478</strain>
    </source>
</reference>
<keyword evidence="12" id="KW-1185">Reference proteome</keyword>
<feature type="compositionally biased region" description="Polar residues" evidence="9">
    <location>
        <begin position="66"/>
        <end position="83"/>
    </location>
</feature>
<dbReference type="InterPro" id="IPR007695">
    <property type="entry name" value="DNA_mismatch_repair_MutS-lik_N"/>
</dbReference>
<name>A0A139A667_GONPJ</name>
<feature type="compositionally biased region" description="Acidic residues" evidence="9">
    <location>
        <begin position="201"/>
        <end position="223"/>
    </location>
</feature>
<dbReference type="STRING" id="1344416.A0A139A667"/>
<dbReference type="InterPro" id="IPR017261">
    <property type="entry name" value="DNA_mismatch_repair_MutS/MSH"/>
</dbReference>
<evidence type="ECO:0000256" key="1">
    <source>
        <dbReference type="ARBA" id="ARBA00006271"/>
    </source>
</evidence>
<feature type="compositionally biased region" description="Basic residues" evidence="9">
    <location>
        <begin position="229"/>
        <end position="240"/>
    </location>
</feature>
<feature type="coiled-coil region" evidence="8">
    <location>
        <begin position="915"/>
        <end position="942"/>
    </location>
</feature>
<dbReference type="Pfam" id="PF00488">
    <property type="entry name" value="MutS_V"/>
    <property type="match status" value="1"/>
</dbReference>
<keyword evidence="3 6" id="KW-0227">DNA damage</keyword>
<feature type="compositionally biased region" description="Polar residues" evidence="9">
    <location>
        <begin position="33"/>
        <end position="48"/>
    </location>
</feature>
<dbReference type="InterPro" id="IPR027417">
    <property type="entry name" value="P-loop_NTPase"/>
</dbReference>
<dbReference type="SUPFAM" id="SSF52540">
    <property type="entry name" value="P-loop containing nucleoside triphosphate hydrolases"/>
    <property type="match status" value="1"/>
</dbReference>
<dbReference type="Proteomes" id="UP000070544">
    <property type="component" value="Unassembled WGS sequence"/>
</dbReference>
<dbReference type="InterPro" id="IPR045076">
    <property type="entry name" value="MutS"/>
</dbReference>
<gene>
    <name evidence="11" type="ORF">M427DRAFT_60021</name>
</gene>
<dbReference type="Pfam" id="PF05188">
    <property type="entry name" value="MutS_II"/>
    <property type="match status" value="1"/>
</dbReference>
<dbReference type="GO" id="GO:0016887">
    <property type="term" value="F:ATP hydrolysis activity"/>
    <property type="evidence" value="ECO:0007669"/>
    <property type="project" value="EnsemblFungi"/>
</dbReference>
<comment type="similarity">
    <text evidence="1 6 7">Belongs to the DNA mismatch repair MutS family.</text>
</comment>
<dbReference type="Gene3D" id="3.30.420.110">
    <property type="entry name" value="MutS, connector domain"/>
    <property type="match status" value="1"/>
</dbReference>
<feature type="compositionally biased region" description="Basic and acidic residues" evidence="9">
    <location>
        <begin position="14"/>
        <end position="28"/>
    </location>
</feature>
<evidence type="ECO:0000256" key="2">
    <source>
        <dbReference type="ARBA" id="ARBA00022741"/>
    </source>
</evidence>
<keyword evidence="5 6" id="KW-0238">DNA-binding</keyword>
<dbReference type="PROSITE" id="PS00486">
    <property type="entry name" value="DNA_MISMATCH_REPAIR_2"/>
    <property type="match status" value="1"/>
</dbReference>
<feature type="domain" description="DNA mismatch repair proteins mutS family" evidence="10">
    <location>
        <begin position="1105"/>
        <end position="1121"/>
    </location>
</feature>
<dbReference type="GO" id="GO:0005524">
    <property type="term" value="F:ATP binding"/>
    <property type="evidence" value="ECO:0007669"/>
    <property type="project" value="UniProtKB-UniRule"/>
</dbReference>
<evidence type="ECO:0000313" key="11">
    <source>
        <dbReference type="EMBL" id="KXS11873.1"/>
    </source>
</evidence>
<dbReference type="Gene3D" id="3.40.1170.10">
    <property type="entry name" value="DNA repair protein MutS, domain I"/>
    <property type="match status" value="1"/>
</dbReference>
<dbReference type="SMART" id="SM00533">
    <property type="entry name" value="MUTSd"/>
    <property type="match status" value="1"/>
</dbReference>
<dbReference type="InterPro" id="IPR007860">
    <property type="entry name" value="DNA_mmatch_repair_MutS_con_dom"/>
</dbReference>
<evidence type="ECO:0000256" key="5">
    <source>
        <dbReference type="ARBA" id="ARBA00023125"/>
    </source>
</evidence>
<dbReference type="OrthoDB" id="10252754at2759"/>
<dbReference type="GO" id="GO:0043570">
    <property type="term" value="P:maintenance of DNA repeat elements"/>
    <property type="evidence" value="ECO:0007669"/>
    <property type="project" value="EnsemblFungi"/>
</dbReference>
<proteinExistence type="inferred from homology"/>
<dbReference type="GO" id="GO:0032301">
    <property type="term" value="C:MutSalpha complex"/>
    <property type="evidence" value="ECO:0007669"/>
    <property type="project" value="EnsemblFungi"/>
</dbReference>
<feature type="compositionally biased region" description="Low complexity" evidence="9">
    <location>
        <begin position="49"/>
        <end position="65"/>
    </location>
</feature>